<reference evidence="3" key="2">
    <citation type="journal article" date="2016" name="Environ. Microbiol. Rep.">
        <title>Analysis of defence systems and a conjugative IncP-1 plasmid in the marine polyaromatic hydrocarbons-degrading bacterium Cycloclasticus sp. 78-ME.</title>
        <authorList>
            <person name="Yakimov M.M."/>
            <person name="Crisafi F."/>
            <person name="Messina E."/>
            <person name="Smedile F."/>
            <person name="Lopatina A."/>
            <person name="Denaro R."/>
            <person name="Pieper D.H."/>
            <person name="Golyshin P.N."/>
            <person name="Giuliano L."/>
        </authorList>
    </citation>
    <scope>NUCLEOTIDE SEQUENCE [LARGE SCALE GENOMIC DNA]</scope>
    <source>
        <strain evidence="3">78-ME</strain>
    </source>
</reference>
<sequence>MKELELYKFHEETFKPIYADLIAILGSKPEQIAFELEAALSHIAVAKTNDELYEKNIEKAYGHLQRASLDAVKIMWLEYRQRSEKIILDPDMRAFASKASESELITKFQKAEQTARSARKKELNNTGNDPSASISEYYEAAQLFSEIITLIDPEKVAKLTRFKSKYKTKEVVISFLVGVVSSGVVSFLLAK</sequence>
<accession>S5T7W8</accession>
<evidence type="ECO:0000313" key="3">
    <source>
        <dbReference type="Proteomes" id="UP000015380"/>
    </source>
</evidence>
<keyword evidence="1" id="KW-0472">Membrane</keyword>
<proteinExistence type="predicted"/>
<keyword evidence="1" id="KW-1133">Transmembrane helix</keyword>
<protein>
    <submittedName>
        <fullName evidence="2">Uncharacterized protein</fullName>
    </submittedName>
</protein>
<evidence type="ECO:0000313" key="2">
    <source>
        <dbReference type="EMBL" id="AGS39699.1"/>
    </source>
</evidence>
<dbReference type="RefSeq" id="WP_020932546.1">
    <property type="nucleotide sequence ID" value="NC_021917.1"/>
</dbReference>
<reference evidence="2 3" key="1">
    <citation type="submission" date="2013-05" db="EMBL/GenBank/DDBJ databases">
        <title>Between feast and famine: a lifestyle of most important marine PAH-degrading bacterium Cycloclasticus sp. 7ME.</title>
        <authorList>
            <person name="Yakimov M.M."/>
            <person name="Messina E."/>
            <person name="Genovese M."/>
            <person name="Denaro R."/>
            <person name="Crisafi F."/>
            <person name="Russo D."/>
            <person name="Cappello S."/>
            <person name="Santisi S."/>
            <person name="Smedile F."/>
            <person name="Golyshina O.V."/>
            <person name="Tran H."/>
            <person name="Pieper D.H."/>
            <person name="Golyshin P.N."/>
            <person name="Giuliano L."/>
        </authorList>
    </citation>
    <scope>NUCLEOTIDE SEQUENCE [LARGE SCALE GENOMIC DNA]</scope>
    <source>
        <strain evidence="2 3">78-ME</strain>
    </source>
</reference>
<keyword evidence="1" id="KW-0812">Transmembrane</keyword>
<dbReference type="AlphaFoldDB" id="S5T7W8"/>
<gene>
    <name evidence="2" type="ORF">CYCME_1370</name>
</gene>
<dbReference type="eggNOG" id="ENOG50332J8">
    <property type="taxonomic scope" value="Bacteria"/>
</dbReference>
<feature type="transmembrane region" description="Helical" evidence="1">
    <location>
        <begin position="171"/>
        <end position="190"/>
    </location>
</feature>
<dbReference type="EMBL" id="CP005996">
    <property type="protein sequence ID" value="AGS39699.1"/>
    <property type="molecule type" value="Genomic_DNA"/>
</dbReference>
<name>S5T7W8_9GAMM</name>
<dbReference type="HOGENOM" id="CLU_1388735_0_0_6"/>
<dbReference type="Proteomes" id="UP000015380">
    <property type="component" value="Chromosome"/>
</dbReference>
<organism evidence="2 3">
    <name type="scientific">Cycloclasticus zancles 78-ME</name>
    <dbReference type="NCBI Taxonomy" id="1198232"/>
    <lineage>
        <taxon>Bacteria</taxon>
        <taxon>Pseudomonadati</taxon>
        <taxon>Pseudomonadota</taxon>
        <taxon>Gammaproteobacteria</taxon>
        <taxon>Thiotrichales</taxon>
        <taxon>Piscirickettsiaceae</taxon>
        <taxon>Cycloclasticus</taxon>
    </lineage>
</organism>
<evidence type="ECO:0000256" key="1">
    <source>
        <dbReference type="SAM" id="Phobius"/>
    </source>
</evidence>
<dbReference type="PATRIC" id="fig|1198232.3.peg.1360"/>
<keyword evidence="3" id="KW-1185">Reference proteome</keyword>
<dbReference type="KEGG" id="cza:CYCME_1370"/>